<dbReference type="GO" id="GO:0016787">
    <property type="term" value="F:hydrolase activity"/>
    <property type="evidence" value="ECO:0007669"/>
    <property type="project" value="UniProtKB-KW"/>
</dbReference>
<accession>A0A9E2W8E6</accession>
<evidence type="ECO:0000256" key="3">
    <source>
        <dbReference type="ARBA" id="ARBA00007275"/>
    </source>
</evidence>
<dbReference type="PANTHER" id="PTHR11839:SF18">
    <property type="entry name" value="NUDIX HYDROLASE DOMAIN-CONTAINING PROTEIN"/>
    <property type="match status" value="1"/>
</dbReference>
<evidence type="ECO:0000313" key="10">
    <source>
        <dbReference type="Proteomes" id="UP000812270"/>
    </source>
</evidence>
<dbReference type="EMBL" id="JAHSPG010000012">
    <property type="protein sequence ID" value="MBV4358411.1"/>
    <property type="molecule type" value="Genomic_DNA"/>
</dbReference>
<protein>
    <recommendedName>
        <fullName evidence="4">GDP-mannose pyrophosphatase</fullName>
    </recommendedName>
    <alternativeName>
        <fullName evidence="6">GDP-mannose hydrolase</fullName>
    </alternativeName>
    <alternativeName>
        <fullName evidence="7">GDPMK</fullName>
    </alternativeName>
</protein>
<evidence type="ECO:0000256" key="1">
    <source>
        <dbReference type="ARBA" id="ARBA00000847"/>
    </source>
</evidence>
<gene>
    <name evidence="9" type="ORF">KTO63_14695</name>
</gene>
<comment type="cofactor">
    <cofactor evidence="2">
        <name>Mg(2+)</name>
        <dbReference type="ChEBI" id="CHEBI:18420"/>
    </cofactor>
</comment>
<dbReference type="GO" id="GO:0019693">
    <property type="term" value="P:ribose phosphate metabolic process"/>
    <property type="evidence" value="ECO:0007669"/>
    <property type="project" value="TreeGrafter"/>
</dbReference>
<dbReference type="InterPro" id="IPR020084">
    <property type="entry name" value="NUDIX_hydrolase_CS"/>
</dbReference>
<evidence type="ECO:0000313" key="9">
    <source>
        <dbReference type="EMBL" id="MBV4358411.1"/>
    </source>
</evidence>
<dbReference type="GO" id="GO:0006753">
    <property type="term" value="P:nucleoside phosphate metabolic process"/>
    <property type="evidence" value="ECO:0007669"/>
    <property type="project" value="TreeGrafter"/>
</dbReference>
<keyword evidence="10" id="KW-1185">Reference proteome</keyword>
<comment type="caution">
    <text evidence="9">The sequence shown here is derived from an EMBL/GenBank/DDBJ whole genome shotgun (WGS) entry which is preliminary data.</text>
</comment>
<comment type="similarity">
    <text evidence="3">Belongs to the Nudix hydrolase family. NudK subfamily.</text>
</comment>
<reference evidence="9" key="1">
    <citation type="submission" date="2021-06" db="EMBL/GenBank/DDBJ databases">
        <authorList>
            <person name="Huq M.A."/>
        </authorList>
    </citation>
    <scope>NUCLEOTIDE SEQUENCE</scope>
    <source>
        <strain evidence="9">MAH-26</strain>
    </source>
</reference>
<evidence type="ECO:0000259" key="8">
    <source>
        <dbReference type="PROSITE" id="PS51462"/>
    </source>
</evidence>
<evidence type="ECO:0000256" key="5">
    <source>
        <dbReference type="ARBA" id="ARBA00022801"/>
    </source>
</evidence>
<sequence length="190" mass="21772">MSLMHWKTLSSQYLSKHHYFTARKDRCQREDGVIVDPYFVVEMPPSATALAITEDGHAVLVKQYRHPIGEVVIETPGGFIDEDEDFEQGMRRELLEETGYEFSHIEHLNKTAANPGVLNNFTHLFLATGGKKVGEQQLDHNEEIDIMLVAIDEVIDLLMRGQFKQSMHSNCVFYALLKMGKLKFTDDEKQ</sequence>
<dbReference type="Pfam" id="PF00293">
    <property type="entry name" value="NUDIX"/>
    <property type="match status" value="1"/>
</dbReference>
<evidence type="ECO:0000256" key="6">
    <source>
        <dbReference type="ARBA" id="ARBA00032162"/>
    </source>
</evidence>
<feature type="domain" description="Nudix hydrolase" evidence="8">
    <location>
        <begin position="42"/>
        <end position="171"/>
    </location>
</feature>
<comment type="catalytic activity">
    <reaction evidence="1">
        <text>GDP-alpha-D-mannose + H2O = alpha-D-mannose 1-phosphate + GMP + 2 H(+)</text>
        <dbReference type="Rhea" id="RHEA:27978"/>
        <dbReference type="ChEBI" id="CHEBI:15377"/>
        <dbReference type="ChEBI" id="CHEBI:15378"/>
        <dbReference type="ChEBI" id="CHEBI:57527"/>
        <dbReference type="ChEBI" id="CHEBI:58115"/>
        <dbReference type="ChEBI" id="CHEBI:58409"/>
    </reaction>
</comment>
<dbReference type="PROSITE" id="PS51462">
    <property type="entry name" value="NUDIX"/>
    <property type="match status" value="1"/>
</dbReference>
<dbReference type="CDD" id="cd03424">
    <property type="entry name" value="NUDIX_ADPRase_Nudt5_UGPPase_Nudt14"/>
    <property type="match status" value="1"/>
</dbReference>
<name>A0A9E2W8E6_9BACT</name>
<evidence type="ECO:0000256" key="4">
    <source>
        <dbReference type="ARBA" id="ARBA00016377"/>
    </source>
</evidence>
<proteinExistence type="inferred from homology"/>
<dbReference type="Proteomes" id="UP000812270">
    <property type="component" value="Unassembled WGS sequence"/>
</dbReference>
<dbReference type="PROSITE" id="PS00893">
    <property type="entry name" value="NUDIX_BOX"/>
    <property type="match status" value="1"/>
</dbReference>
<dbReference type="InterPro" id="IPR000086">
    <property type="entry name" value="NUDIX_hydrolase_dom"/>
</dbReference>
<dbReference type="PANTHER" id="PTHR11839">
    <property type="entry name" value="UDP/ADP-SUGAR PYROPHOSPHATASE"/>
    <property type="match status" value="1"/>
</dbReference>
<keyword evidence="5 9" id="KW-0378">Hydrolase</keyword>
<dbReference type="AlphaFoldDB" id="A0A9E2W8E6"/>
<organism evidence="9 10">
    <name type="scientific">Pinibacter aurantiacus</name>
    <dbReference type="NCBI Taxonomy" id="2851599"/>
    <lineage>
        <taxon>Bacteria</taxon>
        <taxon>Pseudomonadati</taxon>
        <taxon>Bacteroidota</taxon>
        <taxon>Chitinophagia</taxon>
        <taxon>Chitinophagales</taxon>
        <taxon>Chitinophagaceae</taxon>
        <taxon>Pinibacter</taxon>
    </lineage>
</organism>
<evidence type="ECO:0000256" key="2">
    <source>
        <dbReference type="ARBA" id="ARBA00001946"/>
    </source>
</evidence>
<evidence type="ECO:0000256" key="7">
    <source>
        <dbReference type="ARBA" id="ARBA00032272"/>
    </source>
</evidence>